<dbReference type="EMBL" id="PIOC01000010">
    <property type="protein sequence ID" value="RDW20075.1"/>
    <property type="molecule type" value="Genomic_DNA"/>
</dbReference>
<proteinExistence type="predicted"/>
<dbReference type="AlphaFoldDB" id="A0A3D8PZA2"/>
<evidence type="ECO:0000313" key="2">
    <source>
        <dbReference type="Proteomes" id="UP000257143"/>
    </source>
</evidence>
<dbReference type="Proteomes" id="UP000257143">
    <property type="component" value="Unassembled WGS sequence"/>
</dbReference>
<organism evidence="1 2">
    <name type="scientific">Oceanobacillus arenosus</name>
    <dbReference type="NCBI Taxonomy" id="1229153"/>
    <lineage>
        <taxon>Bacteria</taxon>
        <taxon>Bacillati</taxon>
        <taxon>Bacillota</taxon>
        <taxon>Bacilli</taxon>
        <taxon>Bacillales</taxon>
        <taxon>Bacillaceae</taxon>
        <taxon>Oceanobacillus</taxon>
    </lineage>
</organism>
<protein>
    <submittedName>
        <fullName evidence="1">Uncharacterized protein</fullName>
    </submittedName>
</protein>
<gene>
    <name evidence="1" type="ORF">CWR48_04950</name>
</gene>
<name>A0A3D8PZA2_9BACI</name>
<evidence type="ECO:0000313" key="1">
    <source>
        <dbReference type="EMBL" id="RDW20075.1"/>
    </source>
</evidence>
<accession>A0A3D8PZA2</accession>
<reference evidence="2" key="1">
    <citation type="submission" date="2017-11" db="EMBL/GenBank/DDBJ databases">
        <authorList>
            <person name="Zhu W."/>
        </authorList>
    </citation>
    <scope>NUCLEOTIDE SEQUENCE [LARGE SCALE GENOMIC DNA]</scope>
    <source>
        <strain evidence="2">CAU 1183</strain>
    </source>
</reference>
<sequence length="92" mass="10610">MRDSPRARAMNLAVDAFIEKTEDAGYCQHAILGPTLMKFGYDLQIPENMMLKKELDEDYHIDMSDYQQAIEYSARIFESTVQAINEGLMTNR</sequence>
<comment type="caution">
    <text evidence="1">The sequence shown here is derived from an EMBL/GenBank/DDBJ whole genome shotgun (WGS) entry which is preliminary data.</text>
</comment>
<keyword evidence="2" id="KW-1185">Reference proteome</keyword>